<gene>
    <name evidence="1" type="ORF">H8706_07350</name>
</gene>
<dbReference type="Proteomes" id="UP000647416">
    <property type="component" value="Unassembled WGS sequence"/>
</dbReference>
<name>A0A926ITK5_9FIRM</name>
<dbReference type="AlphaFoldDB" id="A0A926ITK5"/>
<protein>
    <recommendedName>
        <fullName evidence="3">Aspartate kinase</fullName>
    </recommendedName>
</protein>
<dbReference type="Gene3D" id="3.30.2130.10">
    <property type="entry name" value="VC0802-like"/>
    <property type="match status" value="1"/>
</dbReference>
<comment type="caution">
    <text evidence="1">The sequence shown here is derived from an EMBL/GenBank/DDBJ whole genome shotgun (WGS) entry which is preliminary data.</text>
</comment>
<organism evidence="1 2">
    <name type="scientific">Qingrenia yutianensis</name>
    <dbReference type="NCBI Taxonomy" id="2763676"/>
    <lineage>
        <taxon>Bacteria</taxon>
        <taxon>Bacillati</taxon>
        <taxon>Bacillota</taxon>
        <taxon>Clostridia</taxon>
        <taxon>Eubacteriales</taxon>
        <taxon>Oscillospiraceae</taxon>
        <taxon>Qingrenia</taxon>
    </lineage>
</organism>
<accession>A0A926ITK5</accession>
<sequence>METTVINKITVTDNVALAALLPPRKMPHLAYTVINTLAENKIRLLMMGATHSDGGIMLAVSEDAIPKILKITGAEKGILTAVYGENSKISLLGANLDNTEFIIKNILDPLSEYNADVRLITASLYEISLVMPSCKTAPFLFEITKFAHGI</sequence>
<evidence type="ECO:0008006" key="3">
    <source>
        <dbReference type="Google" id="ProtNLM"/>
    </source>
</evidence>
<evidence type="ECO:0000313" key="2">
    <source>
        <dbReference type="Proteomes" id="UP000647416"/>
    </source>
</evidence>
<dbReference type="SUPFAM" id="SSF55021">
    <property type="entry name" value="ACT-like"/>
    <property type="match status" value="2"/>
</dbReference>
<dbReference type="EMBL" id="JACRTE010000007">
    <property type="protein sequence ID" value="MBC8596685.1"/>
    <property type="molecule type" value="Genomic_DNA"/>
</dbReference>
<keyword evidence="2" id="KW-1185">Reference proteome</keyword>
<dbReference type="InterPro" id="IPR045865">
    <property type="entry name" value="ACT-like_dom_sf"/>
</dbReference>
<dbReference type="RefSeq" id="WP_262432113.1">
    <property type="nucleotide sequence ID" value="NZ_JACRTE010000007.1"/>
</dbReference>
<evidence type="ECO:0000313" key="1">
    <source>
        <dbReference type="EMBL" id="MBC8596685.1"/>
    </source>
</evidence>
<reference evidence="1" key="1">
    <citation type="submission" date="2020-08" db="EMBL/GenBank/DDBJ databases">
        <title>Genome public.</title>
        <authorList>
            <person name="Liu C."/>
            <person name="Sun Q."/>
        </authorList>
    </citation>
    <scope>NUCLEOTIDE SEQUENCE</scope>
    <source>
        <strain evidence="1">NSJ-50</strain>
    </source>
</reference>
<proteinExistence type="predicted"/>